<protein>
    <recommendedName>
        <fullName evidence="3">CarD-like/TRCF RNAP-interacting domain-containing protein</fullName>
    </recommendedName>
</protein>
<dbReference type="Proteomes" id="UP001597568">
    <property type="component" value="Unassembled WGS sequence"/>
</dbReference>
<comment type="caution">
    <text evidence="1">The sequence shown here is derived from an EMBL/GenBank/DDBJ whole genome shotgun (WGS) entry which is preliminary data.</text>
</comment>
<name>A0ABW5XZR5_9BACL</name>
<evidence type="ECO:0008006" key="3">
    <source>
        <dbReference type="Google" id="ProtNLM"/>
    </source>
</evidence>
<proteinExistence type="predicted"/>
<reference evidence="2" key="1">
    <citation type="journal article" date="2019" name="Int. J. Syst. Evol. Microbiol.">
        <title>The Global Catalogue of Microorganisms (GCM) 10K type strain sequencing project: providing services to taxonomists for standard genome sequencing and annotation.</title>
        <authorList>
            <consortium name="The Broad Institute Genomics Platform"/>
            <consortium name="The Broad Institute Genome Sequencing Center for Infectious Disease"/>
            <person name="Wu L."/>
            <person name="Ma J."/>
        </authorList>
    </citation>
    <scope>NUCLEOTIDE SEQUENCE [LARGE SCALE GENOMIC DNA]</scope>
    <source>
        <strain evidence="2">KCTC 33522</strain>
    </source>
</reference>
<dbReference type="EMBL" id="JBHUOR010000041">
    <property type="protein sequence ID" value="MFD2868506.1"/>
    <property type="molecule type" value="Genomic_DNA"/>
</dbReference>
<sequence length="127" mass="15012">MGKRKLEVGDRIWIETRYYGHLSVMETTSINEYEIIEANSASAYAVKVDDLDNKPYRYTSRIDQRKMSMQKEMMNFGILKKIWPSREAYDQHIEFEEKRRNLRAEISEKIKSASIEQMERALKVLGG</sequence>
<dbReference type="RefSeq" id="WP_380147561.1">
    <property type="nucleotide sequence ID" value="NZ_JBHUOR010000041.1"/>
</dbReference>
<evidence type="ECO:0000313" key="1">
    <source>
        <dbReference type="EMBL" id="MFD2868506.1"/>
    </source>
</evidence>
<organism evidence="1 2">
    <name type="scientific">Kurthia populi</name>
    <dbReference type="NCBI Taxonomy" id="1562132"/>
    <lineage>
        <taxon>Bacteria</taxon>
        <taxon>Bacillati</taxon>
        <taxon>Bacillota</taxon>
        <taxon>Bacilli</taxon>
        <taxon>Bacillales</taxon>
        <taxon>Caryophanaceae</taxon>
        <taxon>Kurthia</taxon>
    </lineage>
</organism>
<evidence type="ECO:0000313" key="2">
    <source>
        <dbReference type="Proteomes" id="UP001597568"/>
    </source>
</evidence>
<accession>A0ABW5XZR5</accession>
<keyword evidence="2" id="KW-1185">Reference proteome</keyword>
<gene>
    <name evidence="1" type="ORF">ACFSY7_08340</name>
</gene>